<keyword evidence="1" id="KW-0175">Coiled coil</keyword>
<reference evidence="2" key="1">
    <citation type="submission" date="2017-02" db="EMBL/GenBank/DDBJ databases">
        <authorList>
            <person name="Liu L."/>
            <person name="Lum A."/>
            <person name="Yalpani N."/>
        </authorList>
    </citation>
    <scope>NUCLEOTIDE SEQUENCE</scope>
</reference>
<dbReference type="AlphaFoldDB" id="A0A3S6ZRF4"/>
<evidence type="ECO:0000256" key="1">
    <source>
        <dbReference type="SAM" id="Coils"/>
    </source>
</evidence>
<feature type="coiled-coil region" evidence="1">
    <location>
        <begin position="423"/>
        <end position="454"/>
    </location>
</feature>
<evidence type="ECO:0000313" key="2">
    <source>
        <dbReference type="EMBL" id="AUY61910.1"/>
    </source>
</evidence>
<accession>A0A3S6ZRF4</accession>
<sequence length="887" mass="98683">MEYSSLYGDLNQVSLRFQNTELSEVMVVHRMHVRLEELDMTGVEGIEKVKRLYVLADVVELPPIATTTFEYLRIPATTSAIILCRVLYIPQVDQRNPHLDAQCSLDFPFMRLHVVGSAHPNGGGVMQAFSSDATASDIGIYLHADRFIYRQATSPASNFVLPLDVRLNFGSSTFSSDVRPDWQNLNVSNISYGPQHLSRGTPLTSSESDLQRTDEIELLALPDVWSPLLHVAFSPNAPPGNIPGTQGQFQPSSACSFFHVPPPDVPAKVLTDPSIILGIQMNMLIAELVVAAHNSPQVMNAITKHVLWLNKILLQVASPNDDILALLFRIQAFMKMAKEPRFVVPRLQYHMYGSLINRMVQVAQNYDQEFKQLKLFIAQNEILGRYLLQQNRAFAEREREMSAFHSQVVSMRRSELRSAIESMDTLSLQMEAESEAMNEAQESMVEAIQEYERRLLARALFSVIAAIASVALAFATGGATAPGAVAAAGGAVSAAGRLAEGLQRVVDILQGLQAVMEVVVAIRDIVDSLQNMGQLVDAPEMPEMPTDADWLIFVNEVEAVAEQIPTEVAEVPVWKAKCKNVAVLGQAMCTTAAYISELQYQITVEEMLQAIAQRQADRLVGISAADLSSYTEMASQMDMRTTRILLELIKMLYIQNAAIKYEYLYPANERLDSWPVSMETVWTILLQQESAALLGLLDLGPSNDFTVTYAVKDIPTKLLVDGFDWNFEIAVEDFAIFPSGLSRVRIRYVELKFDQQGADSSNIVIHQPSTNTGLVYLLLQGSRFIHDRKREEVMDYEASIGAVYAYAYDLNTGATTLPNIPSQDQANTFMQMTPFNGWRLRLSASAMENQGLVFPTATSPDNTTQITITFYVTAIRRIDHRQEGDVE</sequence>
<protein>
    <submittedName>
        <fullName evidence="2">IPD083Fl</fullName>
    </submittedName>
</protein>
<dbReference type="EMBL" id="KY558379">
    <property type="protein sequence ID" value="AUY61910.1"/>
    <property type="molecule type" value="mRNA"/>
</dbReference>
<name>A0A3S6ZRF4_9MONI</name>
<organism evidence="2">
    <name type="scientific">Davallia tyermanii</name>
    <dbReference type="NCBI Taxonomy" id="328207"/>
    <lineage>
        <taxon>Eukaryota</taxon>
        <taxon>Viridiplantae</taxon>
        <taxon>Streptophyta</taxon>
        <taxon>Embryophyta</taxon>
        <taxon>Tracheophyta</taxon>
        <taxon>Polypodiopsida</taxon>
        <taxon>Polypodiidae</taxon>
        <taxon>Polypodiales</taxon>
        <taxon>Polypodiineae</taxon>
        <taxon>Davalliaceae</taxon>
        <taxon>Davallia</taxon>
        <taxon>Davallia sect. Trogostolon</taxon>
    </lineage>
</organism>
<proteinExistence type="evidence at transcript level"/>